<dbReference type="InterPro" id="IPR042099">
    <property type="entry name" value="ANL_N_sf"/>
</dbReference>
<dbReference type="PANTHER" id="PTHR43767:SF1">
    <property type="entry name" value="NONRIBOSOMAL PEPTIDE SYNTHASE PES1 (EUROFUNG)-RELATED"/>
    <property type="match status" value="1"/>
</dbReference>
<evidence type="ECO:0000259" key="2">
    <source>
        <dbReference type="Pfam" id="PF13193"/>
    </source>
</evidence>
<dbReference type="InterPro" id="IPR045851">
    <property type="entry name" value="AMP-bd_C_sf"/>
</dbReference>
<name>A0A399IYQ4_9RHOB</name>
<organism evidence="3 4">
    <name type="scientific">Pseudooceanicola sediminis</name>
    <dbReference type="NCBI Taxonomy" id="2211117"/>
    <lineage>
        <taxon>Bacteria</taxon>
        <taxon>Pseudomonadati</taxon>
        <taxon>Pseudomonadota</taxon>
        <taxon>Alphaproteobacteria</taxon>
        <taxon>Rhodobacterales</taxon>
        <taxon>Paracoccaceae</taxon>
        <taxon>Pseudooceanicola</taxon>
    </lineage>
</organism>
<protein>
    <submittedName>
        <fullName evidence="3">4-coumarate--CoA ligase</fullName>
    </submittedName>
</protein>
<dbReference type="OrthoDB" id="9803968at2"/>
<comment type="caution">
    <text evidence="3">The sequence shown here is derived from an EMBL/GenBank/DDBJ whole genome shotgun (WGS) entry which is preliminary data.</text>
</comment>
<dbReference type="InterPro" id="IPR020845">
    <property type="entry name" value="AMP-binding_CS"/>
</dbReference>
<dbReference type="PROSITE" id="PS00455">
    <property type="entry name" value="AMP_BINDING"/>
    <property type="match status" value="1"/>
</dbReference>
<dbReference type="SUPFAM" id="SSF56801">
    <property type="entry name" value="Acetyl-CoA synthetase-like"/>
    <property type="match status" value="1"/>
</dbReference>
<proteinExistence type="predicted"/>
<dbReference type="GO" id="GO:0016878">
    <property type="term" value="F:acid-thiol ligase activity"/>
    <property type="evidence" value="ECO:0007669"/>
    <property type="project" value="UniProtKB-ARBA"/>
</dbReference>
<keyword evidence="3" id="KW-0436">Ligase</keyword>
<dbReference type="Gene3D" id="3.30.300.30">
    <property type="match status" value="1"/>
</dbReference>
<dbReference type="InterPro" id="IPR050237">
    <property type="entry name" value="ATP-dep_AMP-bd_enzyme"/>
</dbReference>
<sequence length="511" mass="54931">MLGEELRLRAPQVADEEFNDFGQMIREAAARHPDKIAVIDEQVSLTWAQFAALVARVAGRLAERGIGPGARVMSLSENSAAHLALYAGVLSAGACMVPLPWSASPEALTRMRSDCGAGLLFASATHRAVADTLGAEVIALEELEAFAAGPEAAPVTVTADDFFDIIYSSGTTGTPKGIVHEHRFRSRQFGRFCDLGLDADAVQIMSTPLYSNTTLVAVLSGLVGGGCIVSMSKFNTIGFLDLSQRHRATHAMLVPVQYMRLMAEPTFDDYDLGSYVCKFSTSAPLPGPLIARIMARWPGNLVEFYGMTEGGVSTVLNCEAHPTKWDTAGSIAEGSEVRIIGEDGQELPPGSYGEIAGRSGSMMPGYLNAPDKTAEATWRDSQGNDFIRTGDMGRLDADGFLHLLDRKKDMIITGGFNVYAADLEAVLRAHPAVADVAVIAVPSADWGETPLALVVAETPTDAEDLRQWANARLGKLQRISAVEFRADLPRSEIGKILKRDLRAPYWSKETA</sequence>
<dbReference type="Proteomes" id="UP000265848">
    <property type="component" value="Unassembled WGS sequence"/>
</dbReference>
<gene>
    <name evidence="3" type="ORF">DL237_16590</name>
</gene>
<dbReference type="InterPro" id="IPR000873">
    <property type="entry name" value="AMP-dep_synth/lig_dom"/>
</dbReference>
<dbReference type="Pfam" id="PF00501">
    <property type="entry name" value="AMP-binding"/>
    <property type="match status" value="1"/>
</dbReference>
<dbReference type="Pfam" id="PF13193">
    <property type="entry name" value="AMP-binding_C"/>
    <property type="match status" value="1"/>
</dbReference>
<evidence type="ECO:0000313" key="3">
    <source>
        <dbReference type="EMBL" id="RII37587.1"/>
    </source>
</evidence>
<dbReference type="Gene3D" id="3.40.50.12780">
    <property type="entry name" value="N-terminal domain of ligase-like"/>
    <property type="match status" value="1"/>
</dbReference>
<dbReference type="PANTHER" id="PTHR43767">
    <property type="entry name" value="LONG-CHAIN-FATTY-ACID--COA LIGASE"/>
    <property type="match status" value="1"/>
</dbReference>
<dbReference type="InterPro" id="IPR025110">
    <property type="entry name" value="AMP-bd_C"/>
</dbReference>
<evidence type="ECO:0000259" key="1">
    <source>
        <dbReference type="Pfam" id="PF00501"/>
    </source>
</evidence>
<feature type="domain" description="AMP-binding enzyme C-terminal" evidence="2">
    <location>
        <begin position="423"/>
        <end position="495"/>
    </location>
</feature>
<keyword evidence="4" id="KW-1185">Reference proteome</keyword>
<evidence type="ECO:0000313" key="4">
    <source>
        <dbReference type="Proteomes" id="UP000265848"/>
    </source>
</evidence>
<dbReference type="EMBL" id="QWJJ01000016">
    <property type="protein sequence ID" value="RII37587.1"/>
    <property type="molecule type" value="Genomic_DNA"/>
</dbReference>
<accession>A0A399IYQ4</accession>
<feature type="domain" description="AMP-dependent synthetase/ligase" evidence="1">
    <location>
        <begin position="26"/>
        <end position="367"/>
    </location>
</feature>
<dbReference type="AlphaFoldDB" id="A0A399IYQ4"/>
<reference evidence="3 4" key="1">
    <citation type="submission" date="2018-08" db="EMBL/GenBank/DDBJ databases">
        <title>Pseudooceanicola sediminis CY03 in the family Rhodobacteracea.</title>
        <authorList>
            <person name="Zhang Y.-J."/>
        </authorList>
    </citation>
    <scope>NUCLEOTIDE SEQUENCE [LARGE SCALE GENOMIC DNA]</scope>
    <source>
        <strain evidence="3 4">CY03</strain>
    </source>
</reference>